<dbReference type="GO" id="GO:0070086">
    <property type="term" value="P:ubiquitin-dependent endocytosis"/>
    <property type="evidence" value="ECO:0007669"/>
    <property type="project" value="TreeGrafter"/>
</dbReference>
<dbReference type="Pfam" id="PF02752">
    <property type="entry name" value="Arrestin_C"/>
    <property type="match status" value="1"/>
</dbReference>
<feature type="region of interest" description="Disordered" evidence="1">
    <location>
        <begin position="364"/>
        <end position="395"/>
    </location>
</feature>
<dbReference type="GO" id="GO:0031625">
    <property type="term" value="F:ubiquitin protein ligase binding"/>
    <property type="evidence" value="ECO:0007669"/>
    <property type="project" value="TreeGrafter"/>
</dbReference>
<comment type="caution">
    <text evidence="3">The sequence shown here is derived from an EMBL/GenBank/DDBJ whole genome shotgun (WGS) entry which is preliminary data.</text>
</comment>
<accession>A0A1X2IA69</accession>
<dbReference type="SUPFAM" id="SSF81296">
    <property type="entry name" value="E set domains"/>
    <property type="match status" value="1"/>
</dbReference>
<sequence>MVHPIQLVQGAEFKINLESSHIILHGSVEESSGVMLRGSVVLECHETTKIRSITLKLIGKVKVNWMEGTGSHQRLYKEEQTIVEHEWSFMPQGRKTYHLSERHYQWDFELPLPGDLPETMHHDLGEVYYRLKAVAERPTFSLNYSDKRSLKVSRLMLPTSMELLQSVLISNVWADKLSYEISVPSKCYTMGSLLPVTFDFMPIAPDLKIKSIACALKEYLTLSTPEHSKTESRVVKVHRDNTYQETAQHIGDSYHKTELISIPDEASQSLMMDTANDLIKVRHKLKFTVTLINADGHISELRAAIPIIIAAISVEDDANALPAYEDAWRSMPYDPATISQLIASGALPPSLGVSIPNAAASMAHTSFSSDDGDRVENDNGSTNSENNNTSTASSTTALNIEQASDCDSPLPWQGIDLSRVPSYTTAVRSNRLYSFSGSLPTYESVSIPGRTTR</sequence>
<dbReference type="InterPro" id="IPR011021">
    <property type="entry name" value="Arrestin-like_N"/>
</dbReference>
<dbReference type="Pfam" id="PF00339">
    <property type="entry name" value="Arrestin_N"/>
    <property type="match status" value="1"/>
</dbReference>
<evidence type="ECO:0000313" key="4">
    <source>
        <dbReference type="Proteomes" id="UP000193560"/>
    </source>
</evidence>
<organism evidence="3 4">
    <name type="scientific">Absidia repens</name>
    <dbReference type="NCBI Taxonomy" id="90262"/>
    <lineage>
        <taxon>Eukaryota</taxon>
        <taxon>Fungi</taxon>
        <taxon>Fungi incertae sedis</taxon>
        <taxon>Mucoromycota</taxon>
        <taxon>Mucoromycotina</taxon>
        <taxon>Mucoromycetes</taxon>
        <taxon>Mucorales</taxon>
        <taxon>Cunninghamellaceae</taxon>
        <taxon>Absidia</taxon>
    </lineage>
</organism>
<dbReference type="InterPro" id="IPR011022">
    <property type="entry name" value="Arrestin_C-like"/>
</dbReference>
<dbReference type="GO" id="GO:0005886">
    <property type="term" value="C:plasma membrane"/>
    <property type="evidence" value="ECO:0007669"/>
    <property type="project" value="TreeGrafter"/>
</dbReference>
<dbReference type="GO" id="GO:0005829">
    <property type="term" value="C:cytosol"/>
    <property type="evidence" value="ECO:0007669"/>
    <property type="project" value="TreeGrafter"/>
</dbReference>
<dbReference type="InterPro" id="IPR050357">
    <property type="entry name" value="Arrestin_domain-protein"/>
</dbReference>
<dbReference type="PANTHER" id="PTHR11188">
    <property type="entry name" value="ARRESTIN DOMAIN CONTAINING PROTEIN"/>
    <property type="match status" value="1"/>
</dbReference>
<evidence type="ECO:0000259" key="2">
    <source>
        <dbReference type="SMART" id="SM01017"/>
    </source>
</evidence>
<dbReference type="SMART" id="SM01017">
    <property type="entry name" value="Arrestin_C"/>
    <property type="match status" value="1"/>
</dbReference>
<name>A0A1X2IA69_9FUNG</name>
<evidence type="ECO:0000256" key="1">
    <source>
        <dbReference type="SAM" id="MobiDB-lite"/>
    </source>
</evidence>
<dbReference type="STRING" id="90262.A0A1X2IA69"/>
<dbReference type="OrthoDB" id="2333384at2759"/>
<dbReference type="InterPro" id="IPR014756">
    <property type="entry name" value="Ig_E-set"/>
</dbReference>
<keyword evidence="4" id="KW-1185">Reference proteome</keyword>
<dbReference type="Gene3D" id="2.60.40.640">
    <property type="match status" value="2"/>
</dbReference>
<gene>
    <name evidence="3" type="ORF">BCR42DRAFT_493419</name>
</gene>
<dbReference type="InterPro" id="IPR014752">
    <property type="entry name" value="Arrestin-like_C"/>
</dbReference>
<evidence type="ECO:0000313" key="3">
    <source>
        <dbReference type="EMBL" id="ORZ12675.1"/>
    </source>
</evidence>
<dbReference type="PANTHER" id="PTHR11188:SF17">
    <property type="entry name" value="FI21816P1"/>
    <property type="match status" value="1"/>
</dbReference>
<protein>
    <submittedName>
        <fullName evidence="3">Or S-antigen, C-terminal domain-domain-containing protein</fullName>
    </submittedName>
</protein>
<dbReference type="Proteomes" id="UP000193560">
    <property type="component" value="Unassembled WGS sequence"/>
</dbReference>
<dbReference type="GO" id="GO:0030674">
    <property type="term" value="F:protein-macromolecule adaptor activity"/>
    <property type="evidence" value="ECO:0007669"/>
    <property type="project" value="TreeGrafter"/>
</dbReference>
<proteinExistence type="predicted"/>
<feature type="compositionally biased region" description="Low complexity" evidence="1">
    <location>
        <begin position="379"/>
        <end position="395"/>
    </location>
</feature>
<dbReference type="EMBL" id="MCGE01000018">
    <property type="protein sequence ID" value="ORZ12675.1"/>
    <property type="molecule type" value="Genomic_DNA"/>
</dbReference>
<feature type="domain" description="Arrestin C-terminal-like" evidence="2">
    <location>
        <begin position="173"/>
        <end position="314"/>
    </location>
</feature>
<dbReference type="AlphaFoldDB" id="A0A1X2IA69"/>
<reference evidence="3 4" key="1">
    <citation type="submission" date="2016-07" db="EMBL/GenBank/DDBJ databases">
        <title>Pervasive Adenine N6-methylation of Active Genes in Fungi.</title>
        <authorList>
            <consortium name="DOE Joint Genome Institute"/>
            <person name="Mondo S.J."/>
            <person name="Dannebaum R.O."/>
            <person name="Kuo R.C."/>
            <person name="Labutti K."/>
            <person name="Haridas S."/>
            <person name="Kuo A."/>
            <person name="Salamov A."/>
            <person name="Ahrendt S.R."/>
            <person name="Lipzen A."/>
            <person name="Sullivan W."/>
            <person name="Andreopoulos W.B."/>
            <person name="Clum A."/>
            <person name="Lindquist E."/>
            <person name="Daum C."/>
            <person name="Ramamoorthy G.K."/>
            <person name="Gryganskyi A."/>
            <person name="Culley D."/>
            <person name="Magnuson J.K."/>
            <person name="James T.Y."/>
            <person name="O'Malley M.A."/>
            <person name="Stajich J.E."/>
            <person name="Spatafora J.W."/>
            <person name="Visel A."/>
            <person name="Grigoriev I.V."/>
        </authorList>
    </citation>
    <scope>NUCLEOTIDE SEQUENCE [LARGE SCALE GENOMIC DNA]</scope>
    <source>
        <strain evidence="3 4">NRRL 1336</strain>
    </source>
</reference>